<dbReference type="InterPro" id="IPR008409">
    <property type="entry name" value="SPF27"/>
</dbReference>
<dbReference type="PANTHER" id="PTHR13296">
    <property type="entry name" value="BCAS2 PROTEIN"/>
    <property type="match status" value="1"/>
</dbReference>
<feature type="coiled-coil region" evidence="7">
    <location>
        <begin position="135"/>
        <end position="215"/>
    </location>
</feature>
<keyword evidence="3" id="KW-0507">mRNA processing</keyword>
<evidence type="ECO:0000256" key="6">
    <source>
        <dbReference type="ARBA" id="ARBA00023242"/>
    </source>
</evidence>
<dbReference type="GO" id="GO:0008380">
    <property type="term" value="P:RNA splicing"/>
    <property type="evidence" value="ECO:0007669"/>
    <property type="project" value="UniProtKB-KW"/>
</dbReference>
<evidence type="ECO:0000256" key="4">
    <source>
        <dbReference type="ARBA" id="ARBA00022728"/>
    </source>
</evidence>
<evidence type="ECO:0008006" key="11">
    <source>
        <dbReference type="Google" id="ProtNLM"/>
    </source>
</evidence>
<organism evidence="9 10">
    <name type="scientific">Panaeolus cyanescens</name>
    <dbReference type="NCBI Taxonomy" id="181874"/>
    <lineage>
        <taxon>Eukaryota</taxon>
        <taxon>Fungi</taxon>
        <taxon>Dikarya</taxon>
        <taxon>Basidiomycota</taxon>
        <taxon>Agaricomycotina</taxon>
        <taxon>Agaricomycetes</taxon>
        <taxon>Agaricomycetidae</taxon>
        <taxon>Agaricales</taxon>
        <taxon>Agaricineae</taxon>
        <taxon>Galeropsidaceae</taxon>
        <taxon>Panaeolus</taxon>
    </lineage>
</organism>
<dbReference type="GO" id="GO:0071013">
    <property type="term" value="C:catalytic step 2 spliceosome"/>
    <property type="evidence" value="ECO:0007669"/>
    <property type="project" value="TreeGrafter"/>
</dbReference>
<evidence type="ECO:0000256" key="7">
    <source>
        <dbReference type="SAM" id="Coils"/>
    </source>
</evidence>
<dbReference type="GO" id="GO:0006397">
    <property type="term" value="P:mRNA processing"/>
    <property type="evidence" value="ECO:0007669"/>
    <property type="project" value="UniProtKB-KW"/>
</dbReference>
<proteinExistence type="inferred from homology"/>
<accession>A0A409VD65</accession>
<dbReference type="InParanoid" id="A0A409VD65"/>
<reference evidence="9 10" key="1">
    <citation type="journal article" date="2018" name="Evol. Lett.">
        <title>Horizontal gene cluster transfer increased hallucinogenic mushroom diversity.</title>
        <authorList>
            <person name="Reynolds H.T."/>
            <person name="Vijayakumar V."/>
            <person name="Gluck-Thaler E."/>
            <person name="Korotkin H.B."/>
            <person name="Matheny P.B."/>
            <person name="Slot J.C."/>
        </authorList>
    </citation>
    <scope>NUCLEOTIDE SEQUENCE [LARGE SCALE GENOMIC DNA]</scope>
    <source>
        <strain evidence="9 10">2629</strain>
    </source>
</reference>
<feature type="compositionally biased region" description="Basic and acidic residues" evidence="8">
    <location>
        <begin position="24"/>
        <end position="39"/>
    </location>
</feature>
<keyword evidence="4" id="KW-0747">Spliceosome</keyword>
<feature type="region of interest" description="Disordered" evidence="8">
    <location>
        <begin position="24"/>
        <end position="54"/>
    </location>
</feature>
<dbReference type="Pfam" id="PF05700">
    <property type="entry name" value="BCAS2"/>
    <property type="match status" value="1"/>
</dbReference>
<dbReference type="STRING" id="181874.A0A409VD65"/>
<comment type="similarity">
    <text evidence="2">Belongs to the SPF27 family.</text>
</comment>
<evidence type="ECO:0000256" key="8">
    <source>
        <dbReference type="SAM" id="MobiDB-lite"/>
    </source>
</evidence>
<keyword evidence="5" id="KW-0508">mRNA splicing</keyword>
<evidence type="ECO:0000313" key="9">
    <source>
        <dbReference type="EMBL" id="PPQ63505.1"/>
    </source>
</evidence>
<dbReference type="FunCoup" id="A0A409VD65">
    <property type="interactions" value="85"/>
</dbReference>
<comment type="caution">
    <text evidence="9">The sequence shown here is derived from an EMBL/GenBank/DDBJ whole genome shotgun (WGS) entry which is preliminary data.</text>
</comment>
<keyword evidence="7" id="KW-0175">Coiled coil</keyword>
<comment type="subcellular location">
    <subcellularLocation>
        <location evidence="1">Nucleus</location>
    </subcellularLocation>
</comment>
<evidence type="ECO:0000256" key="2">
    <source>
        <dbReference type="ARBA" id="ARBA00010788"/>
    </source>
</evidence>
<evidence type="ECO:0000256" key="1">
    <source>
        <dbReference type="ARBA" id="ARBA00004123"/>
    </source>
</evidence>
<sequence length="215" mass="24846">MSTNSDQVLFDSLPYYDDDLQKYPELRQKVDQELTREQQKGSTDVPHPRLSPPVTLFADNPLLQAEMKRIAAGQPFPALDKTRYTLPEPSSTPSNPEEWKVALDNAYAQLQHQKIRQNNLTLLQTYGANAWRIQNYLLEQNAKNIEKSLEELKELTVEVNRERKNEQDRIGKQLTSLETRWTELISGVLQIEMANVALESQIDQLNKREVELSQL</sequence>
<evidence type="ECO:0000256" key="5">
    <source>
        <dbReference type="ARBA" id="ARBA00023187"/>
    </source>
</evidence>
<dbReference type="GO" id="GO:0071011">
    <property type="term" value="C:precatalytic spliceosome"/>
    <property type="evidence" value="ECO:0007669"/>
    <property type="project" value="TreeGrafter"/>
</dbReference>
<gene>
    <name evidence="9" type="ORF">CVT24_004733</name>
</gene>
<evidence type="ECO:0000256" key="3">
    <source>
        <dbReference type="ARBA" id="ARBA00022664"/>
    </source>
</evidence>
<name>A0A409VD65_9AGAR</name>
<keyword evidence="6" id="KW-0539">Nucleus</keyword>
<dbReference type="EMBL" id="NHTK01006120">
    <property type="protein sequence ID" value="PPQ63505.1"/>
    <property type="molecule type" value="Genomic_DNA"/>
</dbReference>
<dbReference type="OrthoDB" id="205794at2759"/>
<keyword evidence="10" id="KW-1185">Reference proteome</keyword>
<dbReference type="GO" id="GO:0000974">
    <property type="term" value="C:Prp19 complex"/>
    <property type="evidence" value="ECO:0007669"/>
    <property type="project" value="TreeGrafter"/>
</dbReference>
<dbReference type="PANTHER" id="PTHR13296:SF0">
    <property type="entry name" value="PRE-MRNA-SPLICING FACTOR SPF27"/>
    <property type="match status" value="1"/>
</dbReference>
<evidence type="ECO:0000313" key="10">
    <source>
        <dbReference type="Proteomes" id="UP000284842"/>
    </source>
</evidence>
<dbReference type="AlphaFoldDB" id="A0A409VD65"/>
<dbReference type="Proteomes" id="UP000284842">
    <property type="component" value="Unassembled WGS sequence"/>
</dbReference>
<protein>
    <recommendedName>
        <fullName evidence="11">Pre-mRNA-splicing factor SPF27</fullName>
    </recommendedName>
</protein>